<keyword evidence="2" id="KW-0328">Glycosyltransferase</keyword>
<keyword evidence="5" id="KW-1133">Transmembrane helix</keyword>
<keyword evidence="4" id="KW-0812">Transmembrane</keyword>
<evidence type="ECO:0000256" key="5">
    <source>
        <dbReference type="ARBA" id="ARBA00022989"/>
    </source>
</evidence>
<evidence type="ECO:0000256" key="3">
    <source>
        <dbReference type="ARBA" id="ARBA00022679"/>
    </source>
</evidence>
<evidence type="ECO:0000256" key="6">
    <source>
        <dbReference type="ARBA" id="ARBA00023136"/>
    </source>
</evidence>
<accession>A0ABX3NU20</accession>
<organism evidence="7 8">
    <name type="scientific">Niastella koreensis</name>
    <dbReference type="NCBI Taxonomy" id="354356"/>
    <lineage>
        <taxon>Bacteria</taxon>
        <taxon>Pseudomonadati</taxon>
        <taxon>Bacteroidota</taxon>
        <taxon>Chitinophagia</taxon>
        <taxon>Chitinophagales</taxon>
        <taxon>Chitinophagaceae</taxon>
        <taxon>Niastella</taxon>
    </lineage>
</organism>
<dbReference type="RefSeq" id="WP_014218572.1">
    <property type="nucleotide sequence ID" value="NZ_LWBO01000024.1"/>
</dbReference>
<dbReference type="Proteomes" id="UP000192277">
    <property type="component" value="Unassembled WGS sequence"/>
</dbReference>
<proteinExistence type="predicted"/>
<evidence type="ECO:0000256" key="2">
    <source>
        <dbReference type="ARBA" id="ARBA00022676"/>
    </source>
</evidence>
<name>A0ABX3NU20_9BACT</name>
<comment type="caution">
    <text evidence="7">The sequence shown here is derived from an EMBL/GenBank/DDBJ whole genome shotgun (WGS) entry which is preliminary data.</text>
</comment>
<keyword evidence="3" id="KW-0808">Transferase</keyword>
<gene>
    <name evidence="7" type="ORF">A4D02_34830</name>
</gene>
<dbReference type="PANTHER" id="PTHR21461">
    <property type="entry name" value="GLYCOSYLTRANSFERASE FAMILY 92 PROTEIN"/>
    <property type="match status" value="1"/>
</dbReference>
<keyword evidence="6" id="KW-0472">Membrane</keyword>
<dbReference type="InterPro" id="IPR008166">
    <property type="entry name" value="Glyco_transf_92"/>
</dbReference>
<dbReference type="Pfam" id="PF01697">
    <property type="entry name" value="Glyco_transf_92"/>
    <property type="match status" value="1"/>
</dbReference>
<evidence type="ECO:0000256" key="1">
    <source>
        <dbReference type="ARBA" id="ARBA00004167"/>
    </source>
</evidence>
<protein>
    <recommendedName>
        <fullName evidence="9">Glycosyl transferase family 2</fullName>
    </recommendedName>
</protein>
<dbReference type="EMBL" id="LWBO01000024">
    <property type="protein sequence ID" value="OQP44401.1"/>
    <property type="molecule type" value="Genomic_DNA"/>
</dbReference>
<keyword evidence="8" id="KW-1185">Reference proteome</keyword>
<dbReference type="PANTHER" id="PTHR21461:SF69">
    <property type="entry name" value="GLYCOSYLTRANSFERASE FAMILY 92 PROTEIN"/>
    <property type="match status" value="1"/>
</dbReference>
<comment type="subcellular location">
    <subcellularLocation>
        <location evidence="1">Membrane</location>
        <topology evidence="1">Single-pass membrane protein</topology>
    </subcellularLocation>
</comment>
<reference evidence="7 8" key="1">
    <citation type="submission" date="2016-04" db="EMBL/GenBank/DDBJ databases">
        <authorList>
            <person name="Chen L."/>
            <person name="Zhuang W."/>
            <person name="Wang G."/>
        </authorList>
    </citation>
    <scope>NUCLEOTIDE SEQUENCE [LARGE SCALE GENOMIC DNA]</scope>
    <source>
        <strain evidence="8">GR20</strain>
    </source>
</reference>
<evidence type="ECO:0000313" key="8">
    <source>
        <dbReference type="Proteomes" id="UP000192277"/>
    </source>
</evidence>
<sequence length="285" mass="33186">MKPICLVAILKDEEPFLDEWLVYHKMIGIDHFFLYDDSPELPLQQLLQPHAAYVTVIPWFYVHEDLPGRNRQTKAYLNAVAEYGAGFEWMTFIDGDEFIELRKHDTINEFLAGFPNAVSISLRWHAFGHNGYYNDPPGLVTASLIRRKIEPHYNVKSITRSQAIVNIPNAHICELKSPEGWVDANNRAHENDIYDGISAVAHINHYQCRSFTRWLKRAKRGTVSINHMTGPVWLFDEEETLKMFVVSMSLDKNEMIDTYMQKYTAAILYKLMKMGIKKYNVQWNN</sequence>
<evidence type="ECO:0000313" key="7">
    <source>
        <dbReference type="EMBL" id="OQP44401.1"/>
    </source>
</evidence>
<evidence type="ECO:0000256" key="4">
    <source>
        <dbReference type="ARBA" id="ARBA00022692"/>
    </source>
</evidence>
<evidence type="ECO:0008006" key="9">
    <source>
        <dbReference type="Google" id="ProtNLM"/>
    </source>
</evidence>